<dbReference type="EMBL" id="CP033932">
    <property type="protein sequence ID" value="AZB24654.1"/>
    <property type="molecule type" value="Genomic_DNA"/>
</dbReference>
<feature type="domain" description="Phage tail collar" evidence="1">
    <location>
        <begin position="6"/>
        <end position="61"/>
    </location>
</feature>
<evidence type="ECO:0000313" key="3">
    <source>
        <dbReference type="Proteomes" id="UP000271193"/>
    </source>
</evidence>
<accession>A0A3G6TEK6</accession>
<dbReference type="Gene3D" id="3.90.1340.10">
    <property type="entry name" value="Phage tail collar domain"/>
    <property type="match status" value="1"/>
</dbReference>
<dbReference type="InterPro" id="IPR037053">
    <property type="entry name" value="Phage_tail_collar_dom_sf"/>
</dbReference>
<dbReference type="Proteomes" id="UP000271193">
    <property type="component" value="Chromosome"/>
</dbReference>
<dbReference type="Pfam" id="PF07484">
    <property type="entry name" value="Collar"/>
    <property type="match status" value="1"/>
</dbReference>
<organism evidence="2 3">
    <name type="scientific">Chryseobacterium bernardetii</name>
    <dbReference type="NCBI Taxonomy" id="1241978"/>
    <lineage>
        <taxon>Bacteria</taxon>
        <taxon>Pseudomonadati</taxon>
        <taxon>Bacteroidota</taxon>
        <taxon>Flavobacteriia</taxon>
        <taxon>Flavobacteriales</taxon>
        <taxon>Weeksellaceae</taxon>
        <taxon>Chryseobacterium group</taxon>
        <taxon>Chryseobacterium</taxon>
    </lineage>
</organism>
<dbReference type="GeneID" id="99064866"/>
<evidence type="ECO:0000313" key="2">
    <source>
        <dbReference type="EMBL" id="AZB24654.1"/>
    </source>
</evidence>
<protein>
    <submittedName>
        <fullName evidence="2">Phage tail protein</fullName>
    </submittedName>
</protein>
<gene>
    <name evidence="2" type="ORF">EG339_08590</name>
</gene>
<dbReference type="OrthoDB" id="9810174at2"/>
<name>A0A3G6TEK6_9FLAO</name>
<evidence type="ECO:0000259" key="1">
    <source>
        <dbReference type="Pfam" id="PF07484"/>
    </source>
</evidence>
<dbReference type="AlphaFoldDB" id="A0A3G6TEK6"/>
<keyword evidence="3" id="KW-1185">Reference proteome</keyword>
<sequence length="182" mass="19180">MDEYIGIVKLFAGNFAPRGWMFCDGSLISISRNSALFSILGTTYGGDGITTFALPNLKGRMALGAGNVNSGESYPLGVVAGSTQNTILVSNLPSIGAGFQLKVANQNANITTPTTTSSFAITGIPNGRNFQAVPNFIDADPDTTMNTKSISFTGQSLPVNNMPPYLGLNYIICVEGIYPPRD</sequence>
<dbReference type="KEGG" id="cben:EG339_08590"/>
<reference evidence="3" key="1">
    <citation type="submission" date="2018-11" db="EMBL/GenBank/DDBJ databases">
        <title>Proposal to divide the Flavobacteriaceae and reorganize its genera based on Amino Acid Identity values calculated from whole genome sequences.</title>
        <authorList>
            <person name="Nicholson A.C."/>
            <person name="Gulvik C.A."/>
            <person name="Whitney A.M."/>
            <person name="Humrighouse B.W."/>
            <person name="Bell M."/>
            <person name="Holmes B."/>
            <person name="Steigerwalt A.G."/>
            <person name="Villarma A."/>
            <person name="Sheth M."/>
            <person name="Batra D."/>
            <person name="Pryor J."/>
            <person name="Bernardet J.-F."/>
            <person name="Hugo C."/>
            <person name="Kampfer P."/>
            <person name="Newman J."/>
            <person name="McQuiston J.R."/>
        </authorList>
    </citation>
    <scope>NUCLEOTIDE SEQUENCE [LARGE SCALE GENOMIC DNA]</scope>
    <source>
        <strain evidence="3">G0229</strain>
    </source>
</reference>
<dbReference type="RefSeq" id="WP_123869816.1">
    <property type="nucleotide sequence ID" value="NZ_CP033931.1"/>
</dbReference>
<proteinExistence type="predicted"/>
<dbReference type="SUPFAM" id="SSF88874">
    <property type="entry name" value="Receptor-binding domain of short tail fibre protein gp12"/>
    <property type="match status" value="1"/>
</dbReference>
<dbReference type="InterPro" id="IPR011083">
    <property type="entry name" value="Phage_tail_collar_dom"/>
</dbReference>